<dbReference type="SUPFAM" id="SSF55144">
    <property type="entry name" value="LigT-like"/>
    <property type="match status" value="1"/>
</dbReference>
<evidence type="ECO:0000313" key="1">
    <source>
        <dbReference type="EMBL" id="PXY40834.1"/>
    </source>
</evidence>
<gene>
    <name evidence="1" type="ORF">DMB65_11205</name>
</gene>
<dbReference type="AlphaFoldDB" id="A0A2V4C3R2"/>
<keyword evidence="1" id="KW-0436">Ligase</keyword>
<protein>
    <submittedName>
        <fullName evidence="1">2'-5' RNA ligase</fullName>
    </submittedName>
</protein>
<dbReference type="Proteomes" id="UP000247903">
    <property type="component" value="Unassembled WGS sequence"/>
</dbReference>
<dbReference type="Pfam" id="PF13563">
    <property type="entry name" value="2_5_RNA_ligase2"/>
    <property type="match status" value="1"/>
</dbReference>
<keyword evidence="2" id="KW-1185">Reference proteome</keyword>
<sequence>MEKKYSVAIYPSEEVIEAVKTMKDYLKSKINWYNSCNSTAHITICEFTVDDSQIDTYKQKLFKNCDRLIPVQVNLDHFGYYDNAGAFFIAPDEDSKNSLRLVMKKVQETLKPLNLKKSDDPHMSIGRKLAPENLKIASQLFTTIDIDFLCYSIVLRELDPVKKQFFVIDTFEFGNNPQPEFVQGSLF</sequence>
<organism evidence="1 2">
    <name type="scientific">Flavobacterium cheongpyeongense</name>
    <dbReference type="NCBI Taxonomy" id="2212651"/>
    <lineage>
        <taxon>Bacteria</taxon>
        <taxon>Pseudomonadati</taxon>
        <taxon>Bacteroidota</taxon>
        <taxon>Flavobacteriia</taxon>
        <taxon>Flavobacteriales</taxon>
        <taxon>Flavobacteriaceae</taxon>
        <taxon>Flavobacterium</taxon>
    </lineage>
</organism>
<comment type="caution">
    <text evidence="1">The sequence shown here is derived from an EMBL/GenBank/DDBJ whole genome shotgun (WGS) entry which is preliminary data.</text>
</comment>
<dbReference type="EMBL" id="QJHK01000008">
    <property type="protein sequence ID" value="PXY40834.1"/>
    <property type="molecule type" value="Genomic_DNA"/>
</dbReference>
<proteinExistence type="predicted"/>
<dbReference type="Gene3D" id="3.90.1140.10">
    <property type="entry name" value="Cyclic phosphodiesterase"/>
    <property type="match status" value="1"/>
</dbReference>
<reference evidence="1 2" key="1">
    <citation type="submission" date="2018-05" db="EMBL/GenBank/DDBJ databases">
        <title>Flavobacterium sp. strain IMCC34759, incomplete genome.</title>
        <authorList>
            <person name="Joung Y."/>
            <person name="Cho J."/>
        </authorList>
    </citation>
    <scope>NUCLEOTIDE SEQUENCE [LARGE SCALE GENOMIC DNA]</scope>
    <source>
        <strain evidence="1 2">IMCC34759</strain>
    </source>
</reference>
<accession>A0A2V4C3R2</accession>
<dbReference type="OrthoDB" id="980044at2"/>
<dbReference type="InterPro" id="IPR009097">
    <property type="entry name" value="Cyclic_Pdiesterase"/>
</dbReference>
<dbReference type="RefSeq" id="WP_110306738.1">
    <property type="nucleotide sequence ID" value="NZ_QJHK01000008.1"/>
</dbReference>
<dbReference type="GO" id="GO:0016874">
    <property type="term" value="F:ligase activity"/>
    <property type="evidence" value="ECO:0007669"/>
    <property type="project" value="UniProtKB-KW"/>
</dbReference>
<evidence type="ECO:0000313" key="2">
    <source>
        <dbReference type="Proteomes" id="UP000247903"/>
    </source>
</evidence>
<name>A0A2V4C3R2_9FLAO</name>